<feature type="signal peptide" evidence="1">
    <location>
        <begin position="1"/>
        <end position="24"/>
    </location>
</feature>
<dbReference type="Pfam" id="PF07642">
    <property type="entry name" value="BBP2"/>
    <property type="match status" value="1"/>
</dbReference>
<dbReference type="EMBL" id="QFYR01000001">
    <property type="protein sequence ID" value="RAK57761.1"/>
    <property type="molecule type" value="Genomic_DNA"/>
</dbReference>
<name>A0A328AUC5_9CAUL</name>
<evidence type="ECO:0000256" key="1">
    <source>
        <dbReference type="SAM" id="SignalP"/>
    </source>
</evidence>
<proteinExistence type="predicted"/>
<keyword evidence="3" id="KW-1185">Reference proteome</keyword>
<organism evidence="2 3">
    <name type="scientific">Phenylobacterium deserti</name>
    <dbReference type="NCBI Taxonomy" id="1914756"/>
    <lineage>
        <taxon>Bacteria</taxon>
        <taxon>Pseudomonadati</taxon>
        <taxon>Pseudomonadota</taxon>
        <taxon>Alphaproteobacteria</taxon>
        <taxon>Caulobacterales</taxon>
        <taxon>Caulobacteraceae</taxon>
        <taxon>Phenylobacterium</taxon>
    </lineage>
</organism>
<dbReference type="RefSeq" id="WP_111514212.1">
    <property type="nucleotide sequence ID" value="NZ_QFYR01000001.1"/>
</dbReference>
<keyword evidence="1" id="KW-0732">Signal</keyword>
<dbReference type="InterPro" id="IPR011486">
    <property type="entry name" value="BBP2"/>
</dbReference>
<accession>A0A328AUC5</accession>
<comment type="caution">
    <text evidence="2">The sequence shown here is derived from an EMBL/GenBank/DDBJ whole genome shotgun (WGS) entry which is preliminary data.</text>
</comment>
<dbReference type="OrthoDB" id="5651975at2"/>
<reference evidence="3" key="1">
    <citation type="submission" date="2018-05" db="EMBL/GenBank/DDBJ databases">
        <authorList>
            <person name="Li X."/>
        </authorList>
    </citation>
    <scope>NUCLEOTIDE SEQUENCE [LARGE SCALE GENOMIC DNA]</scope>
    <source>
        <strain evidence="3">YIM 73061</strain>
    </source>
</reference>
<evidence type="ECO:0000313" key="3">
    <source>
        <dbReference type="Proteomes" id="UP000249725"/>
    </source>
</evidence>
<feature type="chain" id="PRO_5016394153" evidence="1">
    <location>
        <begin position="25"/>
        <end position="383"/>
    </location>
</feature>
<protein>
    <submittedName>
        <fullName evidence="2">Porin</fullName>
    </submittedName>
</protein>
<gene>
    <name evidence="2" type="ORF">DJ018_07520</name>
</gene>
<dbReference type="SUPFAM" id="SSF56935">
    <property type="entry name" value="Porins"/>
    <property type="match status" value="1"/>
</dbReference>
<sequence length="383" mass="39478">MPKTSLFISAAFAATLAIAGGAAADPLASPSMSGPPAANPSPTSFDAGPFGQVYIGGVATGLGLAQNNPAPGDDDARGDVSNAQLFIQTTEGPVQFFVQAGTYSIPSLGLPYADASTVTEGTFGAVPVAYVKLVPNEQISILAGKLPTLVGAEYTFTFQNMNIARGLLWNQEPAVSRGVQVNYASGPVSASVSWNDGYYSDRANWVSAAVSYTASPSDVISVIGATSLSTNTRASFATPPLQNNSSIFNVIWTHTSGGLTIVPYLQYSQVEADEELGITDEGSTLGAAVLAKYAVTPEFSLAARAEYISSSGDAASGAPNLLYGAGSKAFSATVTPTWQKGVLFVRGELSYVRLSDFESGLGFGGAGEDRNQVRAMAEAGILF</sequence>
<dbReference type="Proteomes" id="UP000249725">
    <property type="component" value="Unassembled WGS sequence"/>
</dbReference>
<dbReference type="AlphaFoldDB" id="A0A328AUC5"/>
<evidence type="ECO:0000313" key="2">
    <source>
        <dbReference type="EMBL" id="RAK57761.1"/>
    </source>
</evidence>